<reference evidence="2 3" key="1">
    <citation type="submission" date="2024-01" db="EMBL/GenBank/DDBJ databases">
        <title>Genomic insights into the taxonomy and metabolism of the cyanobacterium Pannus brasiliensis CCIBt3594.</title>
        <authorList>
            <person name="Machado M."/>
            <person name="Botero N.B."/>
            <person name="Andreote A.P.D."/>
            <person name="Feitosa A.M.T."/>
            <person name="Popin R."/>
            <person name="Sivonen K."/>
            <person name="Fiore M.F."/>
        </authorList>
    </citation>
    <scope>NUCLEOTIDE SEQUENCE [LARGE SCALE GENOMIC DNA]</scope>
    <source>
        <strain evidence="2 3">CCIBt3594</strain>
    </source>
</reference>
<evidence type="ECO:0000256" key="1">
    <source>
        <dbReference type="SAM" id="Phobius"/>
    </source>
</evidence>
<feature type="transmembrane region" description="Helical" evidence="1">
    <location>
        <begin position="62"/>
        <end position="84"/>
    </location>
</feature>
<keyword evidence="3" id="KW-1185">Reference proteome</keyword>
<dbReference type="EMBL" id="JBAFSM010000020">
    <property type="protein sequence ID" value="MEG3437856.1"/>
    <property type="molecule type" value="Genomic_DNA"/>
</dbReference>
<gene>
    <name evidence="2" type="ORF">V0288_12080</name>
</gene>
<sequence>MAGVSTREIPAPDELARIIDGIIRQRLAIALSEEEASLALQQRKLALESERRRKRWQSFQKWGGLVNSWFLALVLITSAFALGLHTGLNLLPGGVICEVRDSLCYLLRFDSNKRVIKR</sequence>
<keyword evidence="1" id="KW-1133">Transmembrane helix</keyword>
<dbReference type="AlphaFoldDB" id="A0AAW9QWL5"/>
<dbReference type="RefSeq" id="WP_332865334.1">
    <property type="nucleotide sequence ID" value="NZ_JBAFSM010000020.1"/>
</dbReference>
<protein>
    <submittedName>
        <fullName evidence="2">Uncharacterized protein</fullName>
    </submittedName>
</protein>
<name>A0AAW9QWL5_9CHRO</name>
<evidence type="ECO:0000313" key="3">
    <source>
        <dbReference type="Proteomes" id="UP001328733"/>
    </source>
</evidence>
<comment type="caution">
    <text evidence="2">The sequence shown here is derived from an EMBL/GenBank/DDBJ whole genome shotgun (WGS) entry which is preliminary data.</text>
</comment>
<accession>A0AAW9QWL5</accession>
<evidence type="ECO:0000313" key="2">
    <source>
        <dbReference type="EMBL" id="MEG3437856.1"/>
    </source>
</evidence>
<keyword evidence="1" id="KW-0812">Transmembrane</keyword>
<dbReference type="Proteomes" id="UP001328733">
    <property type="component" value="Unassembled WGS sequence"/>
</dbReference>
<proteinExistence type="predicted"/>
<keyword evidence="1" id="KW-0472">Membrane</keyword>
<organism evidence="2 3">
    <name type="scientific">Pannus brasiliensis CCIBt3594</name>
    <dbReference type="NCBI Taxonomy" id="1427578"/>
    <lineage>
        <taxon>Bacteria</taxon>
        <taxon>Bacillati</taxon>
        <taxon>Cyanobacteriota</taxon>
        <taxon>Cyanophyceae</taxon>
        <taxon>Oscillatoriophycideae</taxon>
        <taxon>Chroococcales</taxon>
        <taxon>Microcystaceae</taxon>
        <taxon>Pannus</taxon>
    </lineage>
</organism>